<dbReference type="Proteomes" id="UP000826014">
    <property type="component" value="Chromosome"/>
</dbReference>
<dbReference type="InterPro" id="IPR044145">
    <property type="entry name" value="IF2_II"/>
</dbReference>
<proteinExistence type="inferred from homology"/>
<protein>
    <recommendedName>
        <fullName evidence="3 9">Translation initiation factor IF-2</fullName>
    </recommendedName>
</protein>
<sequence>MAKNLKINIKNAQLAEALKLTREKKPVLRKKEEKKEPLSVELSPTPTVEAPSFSSLKPTPAEQLTKGKPIQQKPPVVKTESTHSTAKPEYRHKPQPFRTNFPPQHPSFRQDTRPNTPSSSRPPYPARAGYPSALKRPPLSKDVPIPKASDAPKKDSFKPTPRESEDKNQRSKTAHEIRPAKKSPQKTFDARDRKGLRDDLDDQGWRRRRPHHKMRSHKKEEVVIRPKELKIHLPITIKDLASEMKLKASQLVAKLFMKGIMLTLNDYLDDETTIQLLGHDFDCEITIDTTEEDRLRITDKTIKQEIQASQTDELIIRPPVIAFMGHVDHGKTSLIDAIRKSNIVSSEAGDITQHIGAFKCHTESGDITILDTPGHEAFSSMRARGADVTDIVVLVIAGDEGIKAQTVEAIDQAKAAGVPILVAINKCDKPNFDADNIYRQLADKDLLTEAWGGQVITVNCSAVTKQGIKEMLEMLALQAEVLELKANPKSRARGTVIESEMHKGLGPVATVLVQNGTLNLGDAIVFAQHYARVKTMHNELKKEITTAGPSSPVKITGLSGLPEAGSEFIVVKNEKEAIEIAQKRSEGQRHHNMMQQPKRVGLENFLDNSVQKKVLNLILRADVQGSVEALKNSLLKIQSKKIELNIISAAVGEISESDVQLAQNTKAMIIGFHSQVESHAENLIKTLKVTVKLYDIIYHAVDEVRALMRSMLDKIPQENDVGSAEVKAIFKSSHLGIIAGCMVTDGTIKRSSQLRLLRDGQVIWKGTMQSLKRVKEDVREVSKGYECGIVLPNNNDIKVGDIFQAYEITYLDQEL</sequence>
<feature type="region of interest" description="G-domain" evidence="9">
    <location>
        <begin position="319"/>
        <end position="467"/>
    </location>
</feature>
<keyword evidence="8 9" id="KW-0342">GTP-binding</keyword>
<keyword evidence="7 9" id="KW-0648">Protein biosynthesis</keyword>
<comment type="similarity">
    <text evidence="2 9 10">Belongs to the TRAFAC class translation factor GTPase superfamily. Classic translation factor GTPase family. IF-2 subfamily.</text>
</comment>
<evidence type="ECO:0000256" key="11">
    <source>
        <dbReference type="RuleBase" id="RU000645"/>
    </source>
</evidence>
<feature type="domain" description="Tr-type G" evidence="13">
    <location>
        <begin position="316"/>
        <end position="485"/>
    </location>
</feature>
<dbReference type="InterPro" id="IPR000795">
    <property type="entry name" value="T_Tr_GTP-bd_dom"/>
</dbReference>
<dbReference type="HAMAP" id="MF_00100_B">
    <property type="entry name" value="IF_2_B"/>
    <property type="match status" value="1"/>
</dbReference>
<dbReference type="Gene3D" id="2.40.30.10">
    <property type="entry name" value="Translation factors"/>
    <property type="match status" value="2"/>
</dbReference>
<evidence type="ECO:0000256" key="7">
    <source>
        <dbReference type="ARBA" id="ARBA00022917"/>
    </source>
</evidence>
<dbReference type="InterPro" id="IPR004161">
    <property type="entry name" value="EFTu-like_2"/>
</dbReference>
<evidence type="ECO:0000256" key="4">
    <source>
        <dbReference type="ARBA" id="ARBA00022490"/>
    </source>
</evidence>
<keyword evidence="6 9" id="KW-0547">Nucleotide-binding</keyword>
<dbReference type="PANTHER" id="PTHR43381">
    <property type="entry name" value="TRANSLATION INITIATION FACTOR IF-2-RELATED"/>
    <property type="match status" value="1"/>
</dbReference>
<feature type="binding site" evidence="9">
    <location>
        <begin position="325"/>
        <end position="332"/>
    </location>
    <ligand>
        <name>GTP</name>
        <dbReference type="ChEBI" id="CHEBI:37565"/>
    </ligand>
</feature>
<dbReference type="InterPro" id="IPR006847">
    <property type="entry name" value="IF2_N"/>
</dbReference>
<dbReference type="InterPro" id="IPR027417">
    <property type="entry name" value="P-loop_NTPase"/>
</dbReference>
<evidence type="ECO:0000256" key="9">
    <source>
        <dbReference type="HAMAP-Rule" id="MF_00100"/>
    </source>
</evidence>
<dbReference type="RefSeq" id="WP_215217411.1">
    <property type="nucleotide sequence ID" value="NZ_CP075587.1"/>
</dbReference>
<dbReference type="InterPro" id="IPR005225">
    <property type="entry name" value="Small_GTP-bd"/>
</dbReference>
<dbReference type="Pfam" id="PF04760">
    <property type="entry name" value="IF2_N"/>
    <property type="match status" value="1"/>
</dbReference>
<name>A0ABX8V1H0_9BACT</name>
<dbReference type="InterPro" id="IPR023115">
    <property type="entry name" value="TIF_IF2_dom3"/>
</dbReference>
<evidence type="ECO:0000256" key="5">
    <source>
        <dbReference type="ARBA" id="ARBA00022540"/>
    </source>
</evidence>
<dbReference type="PROSITE" id="PS01176">
    <property type="entry name" value="IF2"/>
    <property type="match status" value="1"/>
</dbReference>
<evidence type="ECO:0000256" key="12">
    <source>
        <dbReference type="SAM" id="MobiDB-lite"/>
    </source>
</evidence>
<evidence type="ECO:0000256" key="8">
    <source>
        <dbReference type="ARBA" id="ARBA00023134"/>
    </source>
</evidence>
<evidence type="ECO:0000256" key="2">
    <source>
        <dbReference type="ARBA" id="ARBA00007733"/>
    </source>
</evidence>
<keyword evidence="5 9" id="KW-0396">Initiation factor</keyword>
<gene>
    <name evidence="9" type="primary">infB</name>
    <name evidence="14" type="ORF">RHABOEDO_001325</name>
</gene>
<dbReference type="InterPro" id="IPR009000">
    <property type="entry name" value="Transl_B-barrel_sf"/>
</dbReference>
<evidence type="ECO:0000313" key="15">
    <source>
        <dbReference type="Proteomes" id="UP000826014"/>
    </source>
</evidence>
<reference evidence="14 15" key="1">
    <citation type="journal article" date="2022" name="bioRxiv">
        <title>Ecology and evolution of chlamydial symbionts of arthropods.</title>
        <authorList>
            <person name="Halter T."/>
            <person name="Koestlbacher S."/>
            <person name="Collingro A."/>
            <person name="Sixt B.S."/>
            <person name="Toenshoff E.R."/>
            <person name="Hendrickx F."/>
            <person name="Kostanjsek R."/>
            <person name="Horn M."/>
        </authorList>
    </citation>
    <scope>NUCLEOTIDE SEQUENCE [LARGE SCALE GENOMIC DNA]</scope>
    <source>
        <strain evidence="14">W744xW776</strain>
    </source>
</reference>
<dbReference type="InterPro" id="IPR015760">
    <property type="entry name" value="TIF_IF2"/>
</dbReference>
<feature type="compositionally biased region" description="Polar residues" evidence="12">
    <location>
        <begin position="42"/>
        <end position="57"/>
    </location>
</feature>
<dbReference type="SUPFAM" id="SSF52156">
    <property type="entry name" value="Initiation factor IF2/eIF5b, domain 3"/>
    <property type="match status" value="1"/>
</dbReference>
<feature type="compositionally biased region" description="Basic residues" evidence="12">
    <location>
        <begin position="206"/>
        <end position="217"/>
    </location>
</feature>
<dbReference type="EMBL" id="CP075587">
    <property type="protein sequence ID" value="QYF49063.1"/>
    <property type="molecule type" value="Genomic_DNA"/>
</dbReference>
<dbReference type="Pfam" id="PF22042">
    <property type="entry name" value="EF-G_D2"/>
    <property type="match status" value="1"/>
</dbReference>
<keyword evidence="15" id="KW-1185">Reference proteome</keyword>
<dbReference type="SUPFAM" id="SSF52540">
    <property type="entry name" value="P-loop containing nucleoside triphosphate hydrolases"/>
    <property type="match status" value="1"/>
</dbReference>
<dbReference type="CDD" id="cd01887">
    <property type="entry name" value="IF2_eIF5B"/>
    <property type="match status" value="1"/>
</dbReference>
<evidence type="ECO:0000313" key="14">
    <source>
        <dbReference type="EMBL" id="QYF49063.1"/>
    </source>
</evidence>
<accession>A0ABX8V1H0</accession>
<feature type="region of interest" description="Disordered" evidence="12">
    <location>
        <begin position="22"/>
        <end position="220"/>
    </location>
</feature>
<dbReference type="CDD" id="cd03692">
    <property type="entry name" value="mtIF2_IVc"/>
    <property type="match status" value="1"/>
</dbReference>
<dbReference type="PROSITE" id="PS51722">
    <property type="entry name" value="G_TR_2"/>
    <property type="match status" value="1"/>
</dbReference>
<evidence type="ECO:0000256" key="10">
    <source>
        <dbReference type="RuleBase" id="RU000644"/>
    </source>
</evidence>
<organism evidence="14 15">
    <name type="scientific">Candidatus Rhabdochlamydia oedothoracis</name>
    <dbReference type="NCBI Taxonomy" id="2720720"/>
    <lineage>
        <taxon>Bacteria</taxon>
        <taxon>Pseudomonadati</taxon>
        <taxon>Chlamydiota</taxon>
        <taxon>Chlamydiia</taxon>
        <taxon>Parachlamydiales</taxon>
        <taxon>Candidatus Rhabdochlamydiaceae</taxon>
        <taxon>Candidatus Rhabdochlamydia</taxon>
    </lineage>
</organism>
<feature type="compositionally biased region" description="Basic and acidic residues" evidence="12">
    <location>
        <begin position="150"/>
        <end position="179"/>
    </location>
</feature>
<dbReference type="CDD" id="cd03702">
    <property type="entry name" value="IF2_mtIF2_II"/>
    <property type="match status" value="1"/>
</dbReference>
<dbReference type="GO" id="GO:0003743">
    <property type="term" value="F:translation initiation factor activity"/>
    <property type="evidence" value="ECO:0007669"/>
    <property type="project" value="UniProtKB-KW"/>
</dbReference>
<feature type="binding site" evidence="9">
    <location>
        <begin position="425"/>
        <end position="428"/>
    </location>
    <ligand>
        <name>GTP</name>
        <dbReference type="ChEBI" id="CHEBI:37565"/>
    </ligand>
</feature>
<feature type="compositionally biased region" description="Basic and acidic residues" evidence="12">
    <location>
        <begin position="22"/>
        <end position="38"/>
    </location>
</feature>
<dbReference type="InterPro" id="IPR053905">
    <property type="entry name" value="EF-G-like_DII"/>
</dbReference>
<evidence type="ECO:0000256" key="1">
    <source>
        <dbReference type="ARBA" id="ARBA00004496"/>
    </source>
</evidence>
<comment type="subcellular location">
    <subcellularLocation>
        <location evidence="1 9 11">Cytoplasm</location>
    </subcellularLocation>
</comment>
<evidence type="ECO:0000259" key="13">
    <source>
        <dbReference type="PROSITE" id="PS51722"/>
    </source>
</evidence>
<dbReference type="Gene3D" id="3.40.50.10050">
    <property type="entry name" value="Translation initiation factor IF- 2, domain 3"/>
    <property type="match status" value="1"/>
</dbReference>
<evidence type="ECO:0000256" key="3">
    <source>
        <dbReference type="ARBA" id="ARBA00020675"/>
    </source>
</evidence>
<dbReference type="NCBIfam" id="TIGR00231">
    <property type="entry name" value="small_GTP"/>
    <property type="match status" value="1"/>
</dbReference>
<dbReference type="Gene3D" id="3.40.50.300">
    <property type="entry name" value="P-loop containing nucleotide triphosphate hydrolases"/>
    <property type="match status" value="1"/>
</dbReference>
<evidence type="ECO:0000256" key="6">
    <source>
        <dbReference type="ARBA" id="ARBA00022741"/>
    </source>
</evidence>
<dbReference type="Pfam" id="PF03144">
    <property type="entry name" value="GTP_EFTU_D2"/>
    <property type="match status" value="1"/>
</dbReference>
<feature type="binding site" evidence="9">
    <location>
        <begin position="371"/>
        <end position="375"/>
    </location>
    <ligand>
        <name>GTP</name>
        <dbReference type="ChEBI" id="CHEBI:37565"/>
    </ligand>
</feature>
<dbReference type="PANTHER" id="PTHR43381:SF5">
    <property type="entry name" value="TR-TYPE G DOMAIN-CONTAINING PROTEIN"/>
    <property type="match status" value="1"/>
</dbReference>
<dbReference type="InterPro" id="IPR000178">
    <property type="entry name" value="TF_IF2_bacterial-like"/>
</dbReference>
<dbReference type="InterPro" id="IPR036925">
    <property type="entry name" value="TIF_IF2_dom3_sf"/>
</dbReference>
<dbReference type="NCBIfam" id="TIGR00487">
    <property type="entry name" value="IF-2"/>
    <property type="match status" value="1"/>
</dbReference>
<dbReference type="Pfam" id="PF00009">
    <property type="entry name" value="GTP_EFTU"/>
    <property type="match status" value="1"/>
</dbReference>
<comment type="function">
    <text evidence="9 10">One of the essential components for the initiation of protein synthesis. Protects formylmethionyl-tRNA from spontaneous hydrolysis and promotes its binding to the 30S ribosomal subunits. Also involved in the hydrolysis of GTP during the formation of the 70S ribosomal complex.</text>
</comment>
<dbReference type="Pfam" id="PF11987">
    <property type="entry name" value="IF-2"/>
    <property type="match status" value="1"/>
</dbReference>
<feature type="compositionally biased region" description="Basic and acidic residues" evidence="12">
    <location>
        <begin position="188"/>
        <end position="198"/>
    </location>
</feature>
<keyword evidence="4 9" id="KW-0963">Cytoplasm</keyword>
<dbReference type="SUPFAM" id="SSF50447">
    <property type="entry name" value="Translation proteins"/>
    <property type="match status" value="2"/>
</dbReference>